<dbReference type="Pfam" id="PF01940">
    <property type="entry name" value="DUF92"/>
    <property type="match status" value="1"/>
</dbReference>
<comment type="caution">
    <text evidence="7">The sequence shown here is derived from an EMBL/GenBank/DDBJ whole genome shotgun (WGS) entry which is preliminary data.</text>
</comment>
<dbReference type="PANTHER" id="PTHR13353">
    <property type="entry name" value="TRANSMEMBRANE PROTEIN 19"/>
    <property type="match status" value="1"/>
</dbReference>
<evidence type="ECO:0000256" key="1">
    <source>
        <dbReference type="ARBA" id="ARBA00004141"/>
    </source>
</evidence>
<reference evidence="7 8" key="1">
    <citation type="submission" date="2019-03" db="EMBL/GenBank/DDBJ databases">
        <title>Genomic Encyclopedia of Archaeal and Bacterial Type Strains, Phase II (KMG-II): from individual species to whole genera.</title>
        <authorList>
            <person name="Goeker M."/>
        </authorList>
    </citation>
    <scope>NUCLEOTIDE SEQUENCE [LARGE SCALE GENOMIC DNA]</scope>
    <source>
        <strain evidence="7 8">DSM 19034</strain>
    </source>
</reference>
<dbReference type="AlphaFoldDB" id="A0A4R6IP67"/>
<dbReference type="OrthoDB" id="9770047at2"/>
<feature type="transmembrane region" description="Helical" evidence="6">
    <location>
        <begin position="91"/>
        <end position="108"/>
    </location>
</feature>
<dbReference type="GO" id="GO:0016020">
    <property type="term" value="C:membrane"/>
    <property type="evidence" value="ECO:0007669"/>
    <property type="project" value="UniProtKB-SubCell"/>
</dbReference>
<organism evidence="7 8">
    <name type="scientific">Pedobacter duraquae</name>
    <dbReference type="NCBI Taxonomy" id="425511"/>
    <lineage>
        <taxon>Bacteria</taxon>
        <taxon>Pseudomonadati</taxon>
        <taxon>Bacteroidota</taxon>
        <taxon>Sphingobacteriia</taxon>
        <taxon>Sphingobacteriales</taxon>
        <taxon>Sphingobacteriaceae</taxon>
        <taxon>Pedobacter</taxon>
    </lineage>
</organism>
<comment type="subcellular location">
    <subcellularLocation>
        <location evidence="1">Membrane</location>
        <topology evidence="1">Multi-pass membrane protein</topology>
    </subcellularLocation>
</comment>
<accession>A0A4R6IP67</accession>
<dbReference type="Proteomes" id="UP000295499">
    <property type="component" value="Unassembled WGS sequence"/>
</dbReference>
<evidence type="ECO:0000313" key="8">
    <source>
        <dbReference type="Proteomes" id="UP000295499"/>
    </source>
</evidence>
<evidence type="ECO:0000256" key="3">
    <source>
        <dbReference type="ARBA" id="ARBA00022692"/>
    </source>
</evidence>
<dbReference type="EMBL" id="SNWM01000001">
    <property type="protein sequence ID" value="TDO23931.1"/>
    <property type="molecule type" value="Genomic_DNA"/>
</dbReference>
<evidence type="ECO:0000256" key="2">
    <source>
        <dbReference type="ARBA" id="ARBA00009012"/>
    </source>
</evidence>
<keyword evidence="8" id="KW-1185">Reference proteome</keyword>
<dbReference type="InterPro" id="IPR002794">
    <property type="entry name" value="DUF92_TMEM19"/>
</dbReference>
<feature type="transmembrane region" description="Helical" evidence="6">
    <location>
        <begin position="6"/>
        <end position="24"/>
    </location>
</feature>
<evidence type="ECO:0000256" key="4">
    <source>
        <dbReference type="ARBA" id="ARBA00022989"/>
    </source>
</evidence>
<feature type="transmembrane region" description="Helical" evidence="6">
    <location>
        <begin position="217"/>
        <end position="235"/>
    </location>
</feature>
<keyword evidence="3 6" id="KW-0812">Transmembrane</keyword>
<keyword evidence="5 6" id="KW-0472">Membrane</keyword>
<evidence type="ECO:0000313" key="7">
    <source>
        <dbReference type="EMBL" id="TDO23931.1"/>
    </source>
</evidence>
<gene>
    <name evidence="7" type="ORF">CLV32_0217</name>
</gene>
<feature type="transmembrane region" description="Helical" evidence="6">
    <location>
        <begin position="29"/>
        <end position="47"/>
    </location>
</feature>
<feature type="transmembrane region" description="Helical" evidence="6">
    <location>
        <begin position="160"/>
        <end position="179"/>
    </location>
</feature>
<dbReference type="RefSeq" id="WP_133551503.1">
    <property type="nucleotide sequence ID" value="NZ_SNWM01000001.1"/>
</dbReference>
<name>A0A4R6IP67_9SPHI</name>
<dbReference type="PANTHER" id="PTHR13353:SF5">
    <property type="entry name" value="TRANSMEMBRANE PROTEIN 19"/>
    <property type="match status" value="1"/>
</dbReference>
<evidence type="ECO:0000256" key="5">
    <source>
        <dbReference type="ARBA" id="ARBA00023136"/>
    </source>
</evidence>
<feature type="transmembrane region" description="Helical" evidence="6">
    <location>
        <begin position="185"/>
        <end position="205"/>
    </location>
</feature>
<proteinExistence type="inferred from homology"/>
<feature type="transmembrane region" description="Helical" evidence="6">
    <location>
        <begin position="53"/>
        <end position="70"/>
    </location>
</feature>
<keyword evidence="4 6" id="KW-1133">Transmembrane helix</keyword>
<sequence>MQVSVPIYPILLCIALVAIMVICVKAKKLTISAALVAGLIGSVVYLGAAERGIFLLLTFFILGVLATSYKKEAKAGIFNEEVTAPRTTGQVLANGGAAGILGLLAFFNPEHANIYQLMMAASLASALADTLSSELGVLYGKRFFNILTFKRDTKGSDGVISFEGTLIGAFGALLIALIYAGLSKLSLIVTLAGIIGNMLDSILGAALERKQLLNNNAVNFLNTSLAAIVACALANV</sequence>
<feature type="transmembrane region" description="Helical" evidence="6">
    <location>
        <begin position="114"/>
        <end position="139"/>
    </location>
</feature>
<evidence type="ECO:0000256" key="6">
    <source>
        <dbReference type="SAM" id="Phobius"/>
    </source>
</evidence>
<protein>
    <submittedName>
        <fullName evidence="7">Uncharacterized protein (TIGR00297 family)</fullName>
    </submittedName>
</protein>
<comment type="similarity">
    <text evidence="2">Belongs to the TMEM19 family.</text>
</comment>